<comment type="caution">
    <text evidence="3">The sequence shown here is derived from an EMBL/GenBank/DDBJ whole genome shotgun (WGS) entry which is preliminary data.</text>
</comment>
<feature type="compositionally biased region" description="Polar residues" evidence="2">
    <location>
        <begin position="710"/>
        <end position="724"/>
    </location>
</feature>
<feature type="compositionally biased region" description="Basic and acidic residues" evidence="2">
    <location>
        <begin position="592"/>
        <end position="603"/>
    </location>
</feature>
<proteinExistence type="predicted"/>
<gene>
    <name evidence="3" type="ORF">K431DRAFT_293193</name>
</gene>
<feature type="compositionally biased region" description="Acidic residues" evidence="2">
    <location>
        <begin position="772"/>
        <end position="803"/>
    </location>
</feature>
<dbReference type="AlphaFoldDB" id="A0A9P4QDU3"/>
<feature type="compositionally biased region" description="Polar residues" evidence="2">
    <location>
        <begin position="647"/>
        <end position="665"/>
    </location>
</feature>
<name>A0A9P4QDU3_9PEZI</name>
<feature type="region of interest" description="Disordered" evidence="2">
    <location>
        <begin position="131"/>
        <end position="179"/>
    </location>
</feature>
<feature type="compositionally biased region" description="Basic and acidic residues" evidence="2">
    <location>
        <begin position="854"/>
        <end position="864"/>
    </location>
</feature>
<dbReference type="Proteomes" id="UP000799441">
    <property type="component" value="Unassembled WGS sequence"/>
</dbReference>
<feature type="region of interest" description="Disordered" evidence="2">
    <location>
        <begin position="425"/>
        <end position="483"/>
    </location>
</feature>
<feature type="compositionally biased region" description="Polar residues" evidence="2">
    <location>
        <begin position="425"/>
        <end position="439"/>
    </location>
</feature>
<feature type="region of interest" description="Disordered" evidence="2">
    <location>
        <begin position="545"/>
        <end position="674"/>
    </location>
</feature>
<feature type="compositionally biased region" description="Polar residues" evidence="2">
    <location>
        <begin position="607"/>
        <end position="620"/>
    </location>
</feature>
<reference evidence="3" key="1">
    <citation type="journal article" date="2020" name="Stud. Mycol.">
        <title>101 Dothideomycetes genomes: a test case for predicting lifestyles and emergence of pathogens.</title>
        <authorList>
            <person name="Haridas S."/>
            <person name="Albert R."/>
            <person name="Binder M."/>
            <person name="Bloem J."/>
            <person name="Labutti K."/>
            <person name="Salamov A."/>
            <person name="Andreopoulos B."/>
            <person name="Baker S."/>
            <person name="Barry K."/>
            <person name="Bills G."/>
            <person name="Bluhm B."/>
            <person name="Cannon C."/>
            <person name="Castanera R."/>
            <person name="Culley D."/>
            <person name="Daum C."/>
            <person name="Ezra D."/>
            <person name="Gonzalez J."/>
            <person name="Henrissat B."/>
            <person name="Kuo A."/>
            <person name="Liang C."/>
            <person name="Lipzen A."/>
            <person name="Lutzoni F."/>
            <person name="Magnuson J."/>
            <person name="Mondo S."/>
            <person name="Nolan M."/>
            <person name="Ohm R."/>
            <person name="Pangilinan J."/>
            <person name="Park H.-J."/>
            <person name="Ramirez L."/>
            <person name="Alfaro M."/>
            <person name="Sun H."/>
            <person name="Tritt A."/>
            <person name="Yoshinaga Y."/>
            <person name="Zwiers L.-H."/>
            <person name="Turgeon B."/>
            <person name="Goodwin S."/>
            <person name="Spatafora J."/>
            <person name="Crous P."/>
            <person name="Grigoriev I."/>
        </authorList>
    </citation>
    <scope>NUCLEOTIDE SEQUENCE</scope>
    <source>
        <strain evidence="3">CBS 116435</strain>
    </source>
</reference>
<feature type="compositionally biased region" description="Polar residues" evidence="2">
    <location>
        <begin position="166"/>
        <end position="179"/>
    </location>
</feature>
<feature type="compositionally biased region" description="Polar residues" evidence="2">
    <location>
        <begin position="64"/>
        <end position="81"/>
    </location>
</feature>
<feature type="region of interest" description="Disordered" evidence="2">
    <location>
        <begin position="854"/>
        <end position="919"/>
    </location>
</feature>
<feature type="compositionally biased region" description="Basic and acidic residues" evidence="2">
    <location>
        <begin position="760"/>
        <end position="771"/>
    </location>
</feature>
<feature type="region of interest" description="Disordered" evidence="2">
    <location>
        <begin position="972"/>
        <end position="1016"/>
    </location>
</feature>
<feature type="coiled-coil region" evidence="1">
    <location>
        <begin position="278"/>
        <end position="305"/>
    </location>
</feature>
<feature type="compositionally biased region" description="Polar residues" evidence="2">
    <location>
        <begin position="132"/>
        <end position="143"/>
    </location>
</feature>
<feature type="compositionally biased region" description="Acidic residues" evidence="2">
    <location>
        <begin position="886"/>
        <end position="901"/>
    </location>
</feature>
<evidence type="ECO:0000313" key="3">
    <source>
        <dbReference type="EMBL" id="KAF2722857.1"/>
    </source>
</evidence>
<keyword evidence="1" id="KW-0175">Coiled coil</keyword>
<keyword evidence="4" id="KW-1185">Reference proteome</keyword>
<accession>A0A9P4QDU3</accession>
<feature type="region of interest" description="Disordered" evidence="2">
    <location>
        <begin position="1105"/>
        <end position="1127"/>
    </location>
</feature>
<evidence type="ECO:0000256" key="1">
    <source>
        <dbReference type="SAM" id="Coils"/>
    </source>
</evidence>
<sequence>MQQQLQLQTHAPPAWDGLRHINNPAAPNGSGVGGTQGIQLPSPTLTNPDMVLPTEGSTYGIASPPNSKKGSFVLSQASSRNETIRGANGTPSIASLRGGGLEFDRDEVRSRNSITKPADKRGLMSRKMMLARSQSSQYSTGGAIQQDERGQQGDQFRDFDGAYDHAQTNGTANALPSSPTVDNASTGFLAPAAVAEKRVSSGSSYNSDDLKAAQQFLSKYPPNSGDATDDESVVGREDGLRRRSGEVGFSSAASIAENDLDSRRREQKIEEMNSVMLSQRAEQILANAKKRLNLMEGNLRGARDLVAPLTAANLKRATSLGSSNLTPIQMNARSRFTPEGYRQDTAIPNALPPHTRVLHSQASSPTIGRDYRTGYNYTGVHARGFSETEVPGRTTPTLSRQSSFARNGRFPVKVSEGDVDTNKVLRNSRSYDTLPNRFSYQRPPSRERGLQKNSPDSNLDPLPEDDGYGHQAHPLPGHTAQAEYGLGLYGPQSAVEEGPFGGRTLWRSQSIADDMRGYPDHQHSQHPQPFVSSYRQYWHQRQHTETFRSASSAADYRQPSAYGFSPEPLMRSPSAAGDLRSQMNSLKGRISSLRDRAREDSLRRRSVQSLRTPSPLNNAAQDAPEMFYMQSENYGSPVRDTNAGYGWSSNDNTQLQQTGSKSSNASHDRASEHDRNAYSAPLTQGHWTGNDASRQLHQQQGVDWRDDASASPTRPSTARYQPQGQEGELIIYDGDFPLRASNDQSEYTSEQHRRYPAQHQRNESGDSHDSYDEYEAAEDEQADEVVTVDDTPPEYVEEGDEFEVDRTINDAESASIYEDAPSSPSKDVIAHEDRADAFDYKQFFIHNAMAVYGNRERSDSHSTEQSDASSTETARAPEQVDNTADVNDDEDYGDEENDFFDPDATPRRFPPPTPETPEQLREIERRNLALLHQRTLSNDSVSTINSFATAAEAREMSPSPAMMLRKAATGGAALKADADRRRRSPVLAPGRKAAISQHDNEDEVSPDRADSGVGFTGRKGRLSQALAAAATAATSLPQDPVTVAVNALLRPDKGALGLRDKAMVFEVVEALRKVVGGMQDQGQGNQNGAAVGLDELRERLTRGRNALEGAGSSGNAGGRVIGRPGTA</sequence>
<feature type="region of interest" description="Disordered" evidence="2">
    <location>
        <begin position="738"/>
        <end position="806"/>
    </location>
</feature>
<feature type="compositionally biased region" description="Polar residues" evidence="2">
    <location>
        <begin position="37"/>
        <end position="47"/>
    </location>
</feature>
<feature type="region of interest" description="Disordered" evidence="2">
    <location>
        <begin position="348"/>
        <end position="370"/>
    </location>
</feature>
<feature type="compositionally biased region" description="Gly residues" evidence="2">
    <location>
        <begin position="1111"/>
        <end position="1120"/>
    </location>
</feature>
<evidence type="ECO:0000313" key="4">
    <source>
        <dbReference type="Proteomes" id="UP000799441"/>
    </source>
</evidence>
<feature type="compositionally biased region" description="Basic and acidic residues" evidence="2">
    <location>
        <begin position="146"/>
        <end position="163"/>
    </location>
</feature>
<organism evidence="3 4">
    <name type="scientific">Polychaeton citri CBS 116435</name>
    <dbReference type="NCBI Taxonomy" id="1314669"/>
    <lineage>
        <taxon>Eukaryota</taxon>
        <taxon>Fungi</taxon>
        <taxon>Dikarya</taxon>
        <taxon>Ascomycota</taxon>
        <taxon>Pezizomycotina</taxon>
        <taxon>Dothideomycetes</taxon>
        <taxon>Dothideomycetidae</taxon>
        <taxon>Capnodiales</taxon>
        <taxon>Capnodiaceae</taxon>
        <taxon>Polychaeton</taxon>
    </lineage>
</organism>
<protein>
    <submittedName>
        <fullName evidence="3">Uncharacterized protein</fullName>
    </submittedName>
</protein>
<dbReference type="EMBL" id="MU003780">
    <property type="protein sequence ID" value="KAF2722857.1"/>
    <property type="molecule type" value="Genomic_DNA"/>
</dbReference>
<dbReference type="OrthoDB" id="3438840at2759"/>
<evidence type="ECO:0000256" key="2">
    <source>
        <dbReference type="SAM" id="MobiDB-lite"/>
    </source>
</evidence>
<feature type="region of interest" description="Disordered" evidence="2">
    <location>
        <begin position="1"/>
        <end position="98"/>
    </location>
</feature>
<feature type="region of interest" description="Disordered" evidence="2">
    <location>
        <begin position="694"/>
        <end position="726"/>
    </location>
</feature>